<sequence length="228" mass="26134">MGSAPTVMQAPPETEKDESQVMEPGLLTAVRKLTYSAGSQSTKQIMVEVDKDNIVQTQGIQLKFYPSVVKDGVKMAKLNPQEIEQQLTTPTVLLHDDGYFIFRFESMEDKNLILQNGPYTFNNRPMVLKDWDPDFQIQNEFMRIAPIWVNLLELPIQCWAEENLGRIASLLGKSICTDKLTAQCERVSYARVLIEMDITQPLPDEVLIEKPYGSSWMQRVDFEWKSKL</sequence>
<dbReference type="AlphaFoldDB" id="A0A1S3YMU7"/>
<dbReference type="PaxDb" id="4097-A0A1S3YMU7"/>
<dbReference type="Pfam" id="PF14111">
    <property type="entry name" value="DUF4283"/>
    <property type="match status" value="1"/>
</dbReference>
<dbReference type="RefSeq" id="XP_016453332.1">
    <property type="nucleotide sequence ID" value="XM_016597846.1"/>
</dbReference>
<gene>
    <name evidence="3" type="primary">LOC107777718</name>
</gene>
<reference evidence="3" key="2">
    <citation type="submission" date="2025-08" db="UniProtKB">
        <authorList>
            <consortium name="RefSeq"/>
        </authorList>
    </citation>
    <scope>IDENTIFICATION</scope>
</reference>
<dbReference type="OMA" id="MDGNTIC"/>
<evidence type="ECO:0000313" key="3">
    <source>
        <dbReference type="RefSeq" id="XP_016453332.1"/>
    </source>
</evidence>
<dbReference type="InterPro" id="IPR025558">
    <property type="entry name" value="DUF4283"/>
</dbReference>
<organism evidence="2 3">
    <name type="scientific">Nicotiana tabacum</name>
    <name type="common">Common tobacco</name>
    <dbReference type="NCBI Taxonomy" id="4097"/>
    <lineage>
        <taxon>Eukaryota</taxon>
        <taxon>Viridiplantae</taxon>
        <taxon>Streptophyta</taxon>
        <taxon>Embryophyta</taxon>
        <taxon>Tracheophyta</taxon>
        <taxon>Spermatophyta</taxon>
        <taxon>Magnoliopsida</taxon>
        <taxon>eudicotyledons</taxon>
        <taxon>Gunneridae</taxon>
        <taxon>Pentapetalae</taxon>
        <taxon>asterids</taxon>
        <taxon>lamiids</taxon>
        <taxon>Solanales</taxon>
        <taxon>Solanaceae</taxon>
        <taxon>Nicotianoideae</taxon>
        <taxon>Nicotianeae</taxon>
        <taxon>Nicotiana</taxon>
    </lineage>
</organism>
<dbReference type="OrthoDB" id="990360at2759"/>
<accession>A0A1S3YMU7</accession>
<dbReference type="PANTHER" id="PTHR33233">
    <property type="entry name" value="ENDONUCLEASE/EXONUCLEASE/PHOSPHATASE"/>
    <property type="match status" value="1"/>
</dbReference>
<name>A0A1S3YMU7_TOBAC</name>
<dbReference type="Proteomes" id="UP000790787">
    <property type="component" value="Chromosome 6"/>
</dbReference>
<reference evidence="2" key="1">
    <citation type="journal article" date="2014" name="Nat. Commun.">
        <title>The tobacco genome sequence and its comparison with those of tomato and potato.</title>
        <authorList>
            <person name="Sierro N."/>
            <person name="Battey J.N."/>
            <person name="Ouadi S."/>
            <person name="Bakaher N."/>
            <person name="Bovet L."/>
            <person name="Willig A."/>
            <person name="Goepfert S."/>
            <person name="Peitsch M.C."/>
            <person name="Ivanov N.V."/>
        </authorList>
    </citation>
    <scope>NUCLEOTIDE SEQUENCE [LARGE SCALE GENOMIC DNA]</scope>
</reference>
<evidence type="ECO:0000313" key="2">
    <source>
        <dbReference type="Proteomes" id="UP000790787"/>
    </source>
</evidence>
<dbReference type="GeneID" id="107777718"/>
<keyword evidence="2" id="KW-1185">Reference proteome</keyword>
<dbReference type="PANTHER" id="PTHR33233:SF17">
    <property type="entry name" value="DUF4283 DOMAIN-CONTAINING PROTEIN"/>
    <property type="match status" value="1"/>
</dbReference>
<protein>
    <recommendedName>
        <fullName evidence="1">DUF4283 domain-containing protein</fullName>
    </recommendedName>
</protein>
<dbReference type="KEGG" id="nta:107777718"/>
<evidence type="ECO:0000259" key="1">
    <source>
        <dbReference type="Pfam" id="PF14111"/>
    </source>
</evidence>
<proteinExistence type="predicted"/>